<comment type="caution">
    <text evidence="1">The sequence shown here is derived from an EMBL/GenBank/DDBJ whole genome shotgun (WGS) entry which is preliminary data.</text>
</comment>
<evidence type="ECO:0000313" key="1">
    <source>
        <dbReference type="EMBL" id="GAD57948.1"/>
    </source>
</evidence>
<accession>A0A8E0KH45</accession>
<dbReference type="Proteomes" id="UP000016569">
    <property type="component" value="Unassembled WGS sequence"/>
</dbReference>
<dbReference type="EMBL" id="BATC01000002">
    <property type="protein sequence ID" value="GAD57948.1"/>
    <property type="molecule type" value="Genomic_DNA"/>
</dbReference>
<organism evidence="1 2">
    <name type="scientific">Brevundimonas abyssalis TAR-001</name>
    <dbReference type="NCBI Taxonomy" id="1391729"/>
    <lineage>
        <taxon>Bacteria</taxon>
        <taxon>Pseudomonadati</taxon>
        <taxon>Pseudomonadota</taxon>
        <taxon>Alphaproteobacteria</taxon>
        <taxon>Caulobacterales</taxon>
        <taxon>Caulobacteraceae</taxon>
        <taxon>Brevundimonas</taxon>
    </lineage>
</organism>
<evidence type="ECO:0000313" key="2">
    <source>
        <dbReference type="Proteomes" id="UP000016569"/>
    </source>
</evidence>
<keyword evidence="2" id="KW-1185">Reference proteome</keyword>
<reference evidence="2" key="1">
    <citation type="journal article" date="2013" name="Genome Announc.">
        <title>Draft Genome Sequence of the Dimorphic Prosthecate Bacterium Brevundimonas abyssalis TAR-001T.</title>
        <authorList>
            <person name="Tsubouchi T."/>
            <person name="Nishi S."/>
            <person name="Usui K."/>
            <person name="Shimane Y."/>
            <person name="Takaki Y."/>
            <person name="Maruyama T."/>
            <person name="Hatada Y."/>
        </authorList>
    </citation>
    <scope>NUCLEOTIDE SEQUENCE [LARGE SCALE GENOMIC DNA]</scope>
    <source>
        <strain evidence="2">TAR-001</strain>
    </source>
</reference>
<proteinExistence type="predicted"/>
<name>A0A8E0KH45_9CAUL</name>
<dbReference type="AlphaFoldDB" id="A0A8E0KH45"/>
<protein>
    <submittedName>
        <fullName evidence="1">Uncharacterized protein</fullName>
    </submittedName>
</protein>
<sequence>MARPALDAAAAQPVIFVSLTRKREEMDGVVLSVDLRSTFQEKHERSTQRR</sequence>
<gene>
    <name evidence="1" type="ORF">MBEBAB_0198</name>
</gene>